<protein>
    <submittedName>
        <fullName evidence="5">ANK_REP_REGION domain-containing protein</fullName>
    </submittedName>
</protein>
<evidence type="ECO:0000313" key="5">
    <source>
        <dbReference type="WBParaSite" id="maker-uti_cns_0009047-snap-gene-0.2-mRNA-1"/>
    </source>
</evidence>
<dbReference type="SMART" id="SM00248">
    <property type="entry name" value="ANK"/>
    <property type="match status" value="2"/>
</dbReference>
<proteinExistence type="predicted"/>
<accession>A0A1I8I164</accession>
<dbReference type="SUPFAM" id="SSF48403">
    <property type="entry name" value="Ankyrin repeat"/>
    <property type="match status" value="1"/>
</dbReference>
<keyword evidence="2 3" id="KW-0040">ANK repeat</keyword>
<reference evidence="5" key="1">
    <citation type="submission" date="2016-11" db="UniProtKB">
        <authorList>
            <consortium name="WormBaseParasite"/>
        </authorList>
    </citation>
    <scope>IDENTIFICATION</scope>
</reference>
<evidence type="ECO:0000313" key="4">
    <source>
        <dbReference type="Proteomes" id="UP000095280"/>
    </source>
</evidence>
<dbReference type="InterPro" id="IPR036770">
    <property type="entry name" value="Ankyrin_rpt-contain_sf"/>
</dbReference>
<dbReference type="PROSITE" id="PS50297">
    <property type="entry name" value="ANK_REP_REGION"/>
    <property type="match status" value="2"/>
</dbReference>
<keyword evidence="4" id="KW-1185">Reference proteome</keyword>
<dbReference type="Gene3D" id="1.10.1410.40">
    <property type="match status" value="1"/>
</dbReference>
<dbReference type="PANTHER" id="PTHR24173">
    <property type="entry name" value="ANKYRIN REPEAT CONTAINING"/>
    <property type="match status" value="1"/>
</dbReference>
<evidence type="ECO:0000256" key="3">
    <source>
        <dbReference type="PROSITE-ProRule" id="PRU00023"/>
    </source>
</evidence>
<sequence length="726" mass="80563">VPGRLRHWRPIDCRTAASGATPLHTAALRRQLGAVRQLLHAGADANLRRGDTGETVLHLAARVGDVRIARLLVGGTGGADPTARDFRGDAAWQAAQRRGHVTLASELREVTGEIDALAATDPERPLLSDSDLSVSLHRNLLAAGFHQLTACLHAATVDATEAICRARLTRLCHRGDDENNFEELRMRFSGTFADCWGAQLACANGEFEADDVEVKLVLPVPGRVLHVRGVCRCGSGRALLPGATGEQLELREDGRLSYRGDCLDELSPSKSVGSVQAKIPAISHSPVLECCRHPPVSLLQNSETKLTDDVISQLKEELSSSRCYAERCRDATPSSLFQFCTQFLKQRLLRCLSTVQGQVFVLLKYIIGRLLTRLVDGLPDNLAKLLLFQMLHSTPSGEWRPENVLKLTRQSLRTLQNRLLASSDGTAALIPDIFCPTVHVRLEPNHSDRQQIFDAIEAVRQDLTNQLEQYCSEPLRPAFMPDLQLCQEFDAQSPDSTNLVQEYHQLYDLVRQLLVNLATPGNSCSLAQHLKLINDLPACARTTAASLRVLTHLREGDRAAAVQAIRSHKFRSHSGIKYPQWRSDDLASNQARANRLVEQYLVTSDCAWKFCFKFSQHQQIRLEFLPPSLQANFPLELDRSSGVFFMNFDCLLKCLQFELISGAGGDVSWFTELLKPSESPDAQQVLMALLYCPAANIVNRIVEENQQMVLNSAALREEKAKAMKRL</sequence>
<dbReference type="Proteomes" id="UP000095280">
    <property type="component" value="Unplaced"/>
</dbReference>
<dbReference type="Gene3D" id="1.25.40.20">
    <property type="entry name" value="Ankyrin repeat-containing domain"/>
    <property type="match status" value="1"/>
</dbReference>
<dbReference type="InterPro" id="IPR002110">
    <property type="entry name" value="Ankyrin_rpt"/>
</dbReference>
<dbReference type="WBParaSite" id="maker-uti_cns_0009047-snap-gene-0.2-mRNA-1">
    <property type="protein sequence ID" value="maker-uti_cns_0009047-snap-gene-0.2-mRNA-1"/>
    <property type="gene ID" value="maker-uti_cns_0009047-snap-gene-0.2"/>
</dbReference>
<evidence type="ECO:0000256" key="1">
    <source>
        <dbReference type="ARBA" id="ARBA00022737"/>
    </source>
</evidence>
<dbReference type="AlphaFoldDB" id="A0A1I8I164"/>
<organism evidence="4 5">
    <name type="scientific">Macrostomum lignano</name>
    <dbReference type="NCBI Taxonomy" id="282301"/>
    <lineage>
        <taxon>Eukaryota</taxon>
        <taxon>Metazoa</taxon>
        <taxon>Spiralia</taxon>
        <taxon>Lophotrochozoa</taxon>
        <taxon>Platyhelminthes</taxon>
        <taxon>Rhabditophora</taxon>
        <taxon>Macrostomorpha</taxon>
        <taxon>Macrostomida</taxon>
        <taxon>Macrostomidae</taxon>
        <taxon>Macrostomum</taxon>
    </lineage>
</organism>
<dbReference type="Pfam" id="PF12796">
    <property type="entry name" value="Ank_2"/>
    <property type="match status" value="1"/>
</dbReference>
<dbReference type="PROSITE" id="PS50088">
    <property type="entry name" value="ANK_REPEAT"/>
    <property type="match status" value="2"/>
</dbReference>
<name>A0A1I8I164_9PLAT</name>
<feature type="repeat" description="ANK" evidence="3">
    <location>
        <begin position="18"/>
        <end position="50"/>
    </location>
</feature>
<feature type="repeat" description="ANK" evidence="3">
    <location>
        <begin position="52"/>
        <end position="73"/>
    </location>
</feature>
<evidence type="ECO:0000256" key="2">
    <source>
        <dbReference type="ARBA" id="ARBA00023043"/>
    </source>
</evidence>
<dbReference type="PANTHER" id="PTHR24173:SF74">
    <property type="entry name" value="ANKYRIN REPEAT DOMAIN-CONTAINING PROTEIN 16"/>
    <property type="match status" value="1"/>
</dbReference>
<keyword evidence="1" id="KW-0677">Repeat</keyword>